<evidence type="ECO:0000313" key="4">
    <source>
        <dbReference type="Proteomes" id="UP001159427"/>
    </source>
</evidence>
<dbReference type="Gene3D" id="3.40.30.10">
    <property type="entry name" value="Glutaredoxin"/>
    <property type="match status" value="1"/>
</dbReference>
<dbReference type="EMBL" id="CALNXI010000163">
    <property type="protein sequence ID" value="CAH3020915.1"/>
    <property type="molecule type" value="Genomic_DNA"/>
</dbReference>
<comment type="caution">
    <text evidence="3">The sequence shown here is derived from an EMBL/GenBank/DDBJ whole genome shotgun (WGS) entry which is preliminary data.</text>
</comment>
<accession>A0ABN8LYC6</accession>
<dbReference type="InterPro" id="IPR010987">
    <property type="entry name" value="Glutathione-S-Trfase_C-like"/>
</dbReference>
<reference evidence="3 4" key="1">
    <citation type="submission" date="2022-05" db="EMBL/GenBank/DDBJ databases">
        <authorList>
            <consortium name="Genoscope - CEA"/>
            <person name="William W."/>
        </authorList>
    </citation>
    <scope>NUCLEOTIDE SEQUENCE [LARGE SCALE GENOMIC DNA]</scope>
</reference>
<dbReference type="SFLD" id="SFLDS00019">
    <property type="entry name" value="Glutathione_Transferase_(cytos"/>
    <property type="match status" value="1"/>
</dbReference>
<dbReference type="InterPro" id="IPR004046">
    <property type="entry name" value="GST_C"/>
</dbReference>
<feature type="domain" description="GST C-terminal" evidence="2">
    <location>
        <begin position="88"/>
        <end position="216"/>
    </location>
</feature>
<evidence type="ECO:0000313" key="3">
    <source>
        <dbReference type="EMBL" id="CAH3020915.1"/>
    </source>
</evidence>
<protein>
    <recommendedName>
        <fullName evidence="5">Glutathione transferase</fullName>
    </recommendedName>
</protein>
<dbReference type="PANTHER" id="PTHR11571">
    <property type="entry name" value="GLUTATHIONE S-TRANSFERASE"/>
    <property type="match status" value="1"/>
</dbReference>
<dbReference type="Proteomes" id="UP001159427">
    <property type="component" value="Unassembled WGS sequence"/>
</dbReference>
<gene>
    <name evidence="3" type="ORF">PEVE_00009173</name>
</gene>
<feature type="domain" description="GST N-terminal" evidence="1">
    <location>
        <begin position="3"/>
        <end position="86"/>
    </location>
</feature>
<dbReference type="Pfam" id="PF14497">
    <property type="entry name" value="GST_C_3"/>
    <property type="match status" value="1"/>
</dbReference>
<dbReference type="InterPro" id="IPR040079">
    <property type="entry name" value="Glutathione_S-Trfase"/>
</dbReference>
<dbReference type="SUPFAM" id="SSF52833">
    <property type="entry name" value="Thioredoxin-like"/>
    <property type="match status" value="1"/>
</dbReference>
<sequence>MAPHYKLTYFNLRARAEPVRLVFAYAGVDYEDNRISWENKAEQWIPLKNSGKCPFGQIPLLEVEGVTLCQSMAILRFVARRYGLMPSNDIQQAKADIFSEAVYDLENAMVRAIVQPEPDQKKVLMETFKSETVPKACNYLEKFLDGNPKDEVYCVGNKLSFADICFFAFFNSYLGDGQMAVPDTLKGLPRLTALYEKVRDEPKIKAWLEKRPNSVL</sequence>
<dbReference type="Gene3D" id="1.20.1050.10">
    <property type="match status" value="1"/>
</dbReference>
<dbReference type="PROSITE" id="PS50405">
    <property type="entry name" value="GST_CTER"/>
    <property type="match status" value="1"/>
</dbReference>
<dbReference type="InterPro" id="IPR004045">
    <property type="entry name" value="Glutathione_S-Trfase_N"/>
</dbReference>
<dbReference type="InterPro" id="IPR036282">
    <property type="entry name" value="Glutathione-S-Trfase_C_sf"/>
</dbReference>
<dbReference type="SFLD" id="SFLDG01205">
    <property type="entry name" value="AMPS.1"/>
    <property type="match status" value="1"/>
</dbReference>
<evidence type="ECO:0008006" key="5">
    <source>
        <dbReference type="Google" id="ProtNLM"/>
    </source>
</evidence>
<dbReference type="SFLD" id="SFLDG00363">
    <property type="entry name" value="AMPS_(cytGST):_Alpha-__Mu-__Pi"/>
    <property type="match status" value="1"/>
</dbReference>
<name>A0ABN8LYC6_9CNID</name>
<evidence type="ECO:0000259" key="2">
    <source>
        <dbReference type="PROSITE" id="PS50405"/>
    </source>
</evidence>
<evidence type="ECO:0000259" key="1">
    <source>
        <dbReference type="PROSITE" id="PS50404"/>
    </source>
</evidence>
<dbReference type="SUPFAM" id="SSF47616">
    <property type="entry name" value="GST C-terminal domain-like"/>
    <property type="match status" value="1"/>
</dbReference>
<dbReference type="PROSITE" id="PS50404">
    <property type="entry name" value="GST_NTER"/>
    <property type="match status" value="1"/>
</dbReference>
<proteinExistence type="predicted"/>
<dbReference type="InterPro" id="IPR050213">
    <property type="entry name" value="GST_superfamily"/>
</dbReference>
<dbReference type="CDD" id="cd03192">
    <property type="entry name" value="GST_C_Sigma_like"/>
    <property type="match status" value="1"/>
</dbReference>
<dbReference type="PANTHER" id="PTHR11571:SF150">
    <property type="entry name" value="GLUTATHIONE S-TRANSFERASE"/>
    <property type="match status" value="1"/>
</dbReference>
<keyword evidence="4" id="KW-1185">Reference proteome</keyword>
<dbReference type="CDD" id="cd03039">
    <property type="entry name" value="GST_N_Sigma_like"/>
    <property type="match status" value="1"/>
</dbReference>
<dbReference type="Pfam" id="PF02798">
    <property type="entry name" value="GST_N"/>
    <property type="match status" value="1"/>
</dbReference>
<dbReference type="InterPro" id="IPR036249">
    <property type="entry name" value="Thioredoxin-like_sf"/>
</dbReference>
<organism evidence="3 4">
    <name type="scientific">Porites evermanni</name>
    <dbReference type="NCBI Taxonomy" id="104178"/>
    <lineage>
        <taxon>Eukaryota</taxon>
        <taxon>Metazoa</taxon>
        <taxon>Cnidaria</taxon>
        <taxon>Anthozoa</taxon>
        <taxon>Hexacorallia</taxon>
        <taxon>Scleractinia</taxon>
        <taxon>Fungiina</taxon>
        <taxon>Poritidae</taxon>
        <taxon>Porites</taxon>
    </lineage>
</organism>